<reference evidence="3" key="1">
    <citation type="submission" date="2018-05" db="EMBL/GenBank/DDBJ databases">
        <authorList>
            <person name="Lanie J.A."/>
            <person name="Ng W.-L."/>
            <person name="Kazmierczak K.M."/>
            <person name="Andrzejewski T.M."/>
            <person name="Davidsen T.M."/>
            <person name="Wayne K.J."/>
            <person name="Tettelin H."/>
            <person name="Glass J.I."/>
            <person name="Rusch D."/>
            <person name="Podicherti R."/>
            <person name="Tsui H.-C.T."/>
            <person name="Winkler M.E."/>
        </authorList>
    </citation>
    <scope>NUCLEOTIDE SEQUENCE</scope>
</reference>
<dbReference type="GO" id="GO:0009228">
    <property type="term" value="P:thiamine biosynthetic process"/>
    <property type="evidence" value="ECO:0007669"/>
    <property type="project" value="InterPro"/>
</dbReference>
<feature type="domain" description="PurM-like N-terminal" evidence="1">
    <location>
        <begin position="4"/>
        <end position="114"/>
    </location>
</feature>
<dbReference type="PANTHER" id="PTHR30270">
    <property type="entry name" value="THIAMINE-MONOPHOSPHATE KINASE"/>
    <property type="match status" value="1"/>
</dbReference>
<dbReference type="AlphaFoldDB" id="A0A381PLT1"/>
<evidence type="ECO:0000259" key="2">
    <source>
        <dbReference type="Pfam" id="PF02769"/>
    </source>
</evidence>
<proteinExistence type="inferred from homology"/>
<dbReference type="GO" id="GO:0009030">
    <property type="term" value="F:thiamine-phosphate kinase activity"/>
    <property type="evidence" value="ECO:0007669"/>
    <property type="project" value="InterPro"/>
</dbReference>
<gene>
    <name evidence="3" type="ORF">METZ01_LOCUS20815</name>
</gene>
<feature type="non-terminal residue" evidence="3">
    <location>
        <position position="1"/>
    </location>
</feature>
<dbReference type="Pfam" id="PF00586">
    <property type="entry name" value="AIRS"/>
    <property type="match status" value="1"/>
</dbReference>
<sequence length="292" mass="30725">VGPGDDAAVLSTGADEQLVVTTDVLIEGTHFPSGSRSDLIGYRAIAVNLSDIAAMGAEPRFLTVALTLDQIDDEWVKGFAKGIAFCASKYGVKIVGGNIARGALSLAVTAIGVVPTGQCLLRSTARIDDDIYVTGTIGAASAAVKDGVKVPPLELNELWSRRVDDMSCRYFMPLPRVQMGVALRGLASAAIDISDGLMADLGHLTRSSGVGAEIELDRVPVWKSMDAEIAIEASDDYELLFTAPAKEAERIAEMAVRIGTDITCIGKVTAGESVAVNGEVGRIDSPKGYRHF</sequence>
<name>A0A381PLT1_9ZZZZ</name>
<evidence type="ECO:0008006" key="4">
    <source>
        <dbReference type="Google" id="ProtNLM"/>
    </source>
</evidence>
<dbReference type="CDD" id="cd02194">
    <property type="entry name" value="ThiL"/>
    <property type="match status" value="1"/>
</dbReference>
<dbReference type="PANTHER" id="PTHR30270:SF0">
    <property type="entry name" value="THIAMINE-MONOPHOSPHATE KINASE"/>
    <property type="match status" value="1"/>
</dbReference>
<dbReference type="SUPFAM" id="SSF55326">
    <property type="entry name" value="PurM N-terminal domain-like"/>
    <property type="match status" value="1"/>
</dbReference>
<dbReference type="Pfam" id="PF02769">
    <property type="entry name" value="AIRS_C"/>
    <property type="match status" value="1"/>
</dbReference>
<organism evidence="3">
    <name type="scientific">marine metagenome</name>
    <dbReference type="NCBI Taxonomy" id="408172"/>
    <lineage>
        <taxon>unclassified sequences</taxon>
        <taxon>metagenomes</taxon>
        <taxon>ecological metagenomes</taxon>
    </lineage>
</organism>
<evidence type="ECO:0000259" key="1">
    <source>
        <dbReference type="Pfam" id="PF00586"/>
    </source>
</evidence>
<dbReference type="InterPro" id="IPR036921">
    <property type="entry name" value="PurM-like_N_sf"/>
</dbReference>
<accession>A0A381PLT1</accession>
<dbReference type="InterPro" id="IPR006283">
    <property type="entry name" value="ThiL-like"/>
</dbReference>
<dbReference type="NCBIfam" id="TIGR01379">
    <property type="entry name" value="thiL"/>
    <property type="match status" value="1"/>
</dbReference>
<dbReference type="HAMAP" id="MF_02128">
    <property type="entry name" value="TMP_kinase"/>
    <property type="match status" value="1"/>
</dbReference>
<evidence type="ECO:0000313" key="3">
    <source>
        <dbReference type="EMBL" id="SUZ67961.1"/>
    </source>
</evidence>
<dbReference type="EMBL" id="UINC01001027">
    <property type="protein sequence ID" value="SUZ67961.1"/>
    <property type="molecule type" value="Genomic_DNA"/>
</dbReference>
<dbReference type="InterPro" id="IPR016188">
    <property type="entry name" value="PurM-like_N"/>
</dbReference>
<dbReference type="Gene3D" id="3.30.1330.10">
    <property type="entry name" value="PurM-like, N-terminal domain"/>
    <property type="match status" value="1"/>
</dbReference>
<dbReference type="SUPFAM" id="SSF56042">
    <property type="entry name" value="PurM C-terminal domain-like"/>
    <property type="match status" value="1"/>
</dbReference>
<feature type="domain" description="PurM-like C-terminal" evidence="2">
    <location>
        <begin position="129"/>
        <end position="276"/>
    </location>
</feature>
<dbReference type="PIRSF" id="PIRSF005303">
    <property type="entry name" value="Thiam_monoph_kin"/>
    <property type="match status" value="1"/>
</dbReference>
<dbReference type="Gene3D" id="3.90.650.10">
    <property type="entry name" value="PurM-like C-terminal domain"/>
    <property type="match status" value="1"/>
</dbReference>
<dbReference type="InterPro" id="IPR010918">
    <property type="entry name" value="PurM-like_C_dom"/>
</dbReference>
<dbReference type="InterPro" id="IPR036676">
    <property type="entry name" value="PurM-like_C_sf"/>
</dbReference>
<protein>
    <recommendedName>
        <fullName evidence="4">PurM-like N-terminal domain-containing protein</fullName>
    </recommendedName>
</protein>